<dbReference type="PATRIC" id="fig|1122985.7.peg.1551"/>
<organism evidence="1 2">
    <name type="scientific">Hoylesella loescheii DSM 19665 = JCM 12249 = ATCC 15930</name>
    <dbReference type="NCBI Taxonomy" id="1122985"/>
    <lineage>
        <taxon>Bacteria</taxon>
        <taxon>Pseudomonadati</taxon>
        <taxon>Bacteroidota</taxon>
        <taxon>Bacteroidia</taxon>
        <taxon>Bacteroidales</taxon>
        <taxon>Prevotellaceae</taxon>
        <taxon>Hoylesella</taxon>
    </lineage>
</organism>
<comment type="caution">
    <text evidence="1">The sequence shown here is derived from an EMBL/GenBank/DDBJ whole genome shotgun (WGS) entry which is preliminary data.</text>
</comment>
<evidence type="ECO:0000313" key="1">
    <source>
        <dbReference type="EMBL" id="KDR52406.1"/>
    </source>
</evidence>
<dbReference type="Proteomes" id="UP000027442">
    <property type="component" value="Unassembled WGS sequence"/>
</dbReference>
<name>A0A069QRD2_HOYLO</name>
<gene>
    <name evidence="1" type="ORF">HMPREF1991_01493</name>
</gene>
<keyword evidence="2" id="KW-1185">Reference proteome</keyword>
<protein>
    <submittedName>
        <fullName evidence="1">Uncharacterized protein</fullName>
    </submittedName>
</protein>
<reference evidence="1 2" key="1">
    <citation type="submission" date="2013-08" db="EMBL/GenBank/DDBJ databases">
        <authorList>
            <person name="Weinstock G."/>
            <person name="Sodergren E."/>
            <person name="Wylie T."/>
            <person name="Fulton L."/>
            <person name="Fulton R."/>
            <person name="Fronick C."/>
            <person name="O'Laughlin M."/>
            <person name="Godfrey J."/>
            <person name="Miner T."/>
            <person name="Herter B."/>
            <person name="Appelbaum E."/>
            <person name="Cordes M."/>
            <person name="Lek S."/>
            <person name="Wollam A."/>
            <person name="Pepin K.H."/>
            <person name="Palsikar V.B."/>
            <person name="Mitreva M."/>
            <person name="Wilson R.K."/>
        </authorList>
    </citation>
    <scope>NUCLEOTIDE SEQUENCE [LARGE SCALE GENOMIC DNA]</scope>
    <source>
        <strain evidence="1 2">ATCC 15930</strain>
    </source>
</reference>
<proteinExistence type="predicted"/>
<dbReference type="RefSeq" id="WP_148295817.1">
    <property type="nucleotide sequence ID" value="NZ_KB899211.1"/>
</dbReference>
<dbReference type="AlphaFoldDB" id="A0A069QRD2"/>
<evidence type="ECO:0000313" key="2">
    <source>
        <dbReference type="Proteomes" id="UP000027442"/>
    </source>
</evidence>
<dbReference type="EMBL" id="JNGW01000064">
    <property type="protein sequence ID" value="KDR52406.1"/>
    <property type="molecule type" value="Genomic_DNA"/>
</dbReference>
<sequence length="62" mass="7050">MSAINMEAKQRYTTPNIKVINMITDDNIAQFVITSKSVPENSGDAKGGYFYEEEEEEIYPNN</sequence>
<dbReference type="HOGENOM" id="CLU_200506_1_0_10"/>
<accession>A0A069QRD2</accession>